<protein>
    <submittedName>
        <fullName evidence="10">P-loop containing nucleoside triphosphate hydrolase protein</fullName>
    </submittedName>
</protein>
<feature type="coiled-coil region" evidence="6">
    <location>
        <begin position="331"/>
        <end position="358"/>
    </location>
</feature>
<feature type="domain" description="AAA+ ATPase" evidence="8">
    <location>
        <begin position="118"/>
        <end position="263"/>
    </location>
</feature>
<dbReference type="Gene3D" id="1.10.8.60">
    <property type="match status" value="1"/>
</dbReference>
<dbReference type="InterPro" id="IPR019489">
    <property type="entry name" value="Clp_ATPase_C"/>
</dbReference>
<evidence type="ECO:0000313" key="11">
    <source>
        <dbReference type="Proteomes" id="UP001362999"/>
    </source>
</evidence>
<keyword evidence="10" id="KW-0378">Hydrolase</keyword>
<name>A0AAW0AE01_9AGAR</name>
<dbReference type="InterPro" id="IPR041546">
    <property type="entry name" value="ClpA/ClpB_AAA_lid"/>
</dbReference>
<keyword evidence="4" id="KW-0067">ATP-binding</keyword>
<keyword evidence="5" id="KW-0143">Chaperone</keyword>
<dbReference type="InterPro" id="IPR003593">
    <property type="entry name" value="AAA+_ATPase"/>
</dbReference>
<evidence type="ECO:0000256" key="3">
    <source>
        <dbReference type="ARBA" id="ARBA00022741"/>
    </source>
</evidence>
<dbReference type="Pfam" id="PF00004">
    <property type="entry name" value="AAA"/>
    <property type="match status" value="1"/>
</dbReference>
<dbReference type="SUPFAM" id="SSF52540">
    <property type="entry name" value="P-loop containing nucleoside triphosphate hydrolases"/>
    <property type="match status" value="2"/>
</dbReference>
<dbReference type="Pfam" id="PF07724">
    <property type="entry name" value="AAA_2"/>
    <property type="match status" value="1"/>
</dbReference>
<comment type="caution">
    <text evidence="10">The sequence shown here is derived from an EMBL/GenBank/DDBJ whole genome shotgun (WGS) entry which is preliminary data.</text>
</comment>
<dbReference type="EMBL" id="JAWWNJ010000072">
    <property type="protein sequence ID" value="KAK7007238.1"/>
    <property type="molecule type" value="Genomic_DNA"/>
</dbReference>
<comment type="similarity">
    <text evidence="1">Belongs to the ClpA/ClpB family.</text>
</comment>
<feature type="domain" description="Clp ATPase C-terminal" evidence="9">
    <location>
        <begin position="696"/>
        <end position="775"/>
    </location>
</feature>
<keyword evidence="11" id="KW-1185">Reference proteome</keyword>
<dbReference type="GO" id="GO:0016887">
    <property type="term" value="F:ATP hydrolysis activity"/>
    <property type="evidence" value="ECO:0007669"/>
    <property type="project" value="InterPro"/>
</dbReference>
<dbReference type="GO" id="GO:0034605">
    <property type="term" value="P:cellular response to heat"/>
    <property type="evidence" value="ECO:0007669"/>
    <property type="project" value="TreeGrafter"/>
</dbReference>
<dbReference type="GO" id="GO:0005524">
    <property type="term" value="F:ATP binding"/>
    <property type="evidence" value="ECO:0007669"/>
    <property type="project" value="UniProtKB-KW"/>
</dbReference>
<dbReference type="Proteomes" id="UP001362999">
    <property type="component" value="Unassembled WGS sequence"/>
</dbReference>
<feature type="region of interest" description="Disordered" evidence="7">
    <location>
        <begin position="1"/>
        <end position="45"/>
    </location>
</feature>
<dbReference type="SMART" id="SM01086">
    <property type="entry name" value="ClpB_D2-small"/>
    <property type="match status" value="1"/>
</dbReference>
<dbReference type="PANTHER" id="PTHR11638:SF176">
    <property type="entry name" value="HEAT SHOCK PROTEIN 78, MITOCHONDRIAL"/>
    <property type="match status" value="1"/>
</dbReference>
<feature type="region of interest" description="Disordered" evidence="7">
    <location>
        <begin position="777"/>
        <end position="801"/>
    </location>
</feature>
<evidence type="ECO:0000256" key="2">
    <source>
        <dbReference type="ARBA" id="ARBA00022737"/>
    </source>
</evidence>
<dbReference type="PRINTS" id="PR00300">
    <property type="entry name" value="CLPPROTEASEA"/>
</dbReference>
<evidence type="ECO:0000256" key="7">
    <source>
        <dbReference type="SAM" id="MobiDB-lite"/>
    </source>
</evidence>
<proteinExistence type="inferred from homology"/>
<dbReference type="Pfam" id="PF17871">
    <property type="entry name" value="AAA_lid_9"/>
    <property type="match status" value="1"/>
</dbReference>
<evidence type="ECO:0000256" key="6">
    <source>
        <dbReference type="SAM" id="Coils"/>
    </source>
</evidence>
<organism evidence="10 11">
    <name type="scientific">Favolaschia claudopus</name>
    <dbReference type="NCBI Taxonomy" id="2862362"/>
    <lineage>
        <taxon>Eukaryota</taxon>
        <taxon>Fungi</taxon>
        <taxon>Dikarya</taxon>
        <taxon>Basidiomycota</taxon>
        <taxon>Agaricomycotina</taxon>
        <taxon>Agaricomycetes</taxon>
        <taxon>Agaricomycetidae</taxon>
        <taxon>Agaricales</taxon>
        <taxon>Marasmiineae</taxon>
        <taxon>Mycenaceae</taxon>
        <taxon>Favolaschia</taxon>
    </lineage>
</organism>
<feature type="compositionally biased region" description="Basic and acidic residues" evidence="7">
    <location>
        <begin position="1"/>
        <end position="36"/>
    </location>
</feature>
<reference evidence="10 11" key="1">
    <citation type="journal article" date="2024" name="J Genomics">
        <title>Draft genome sequencing and assembly of Favolaschia claudopus CIRM-BRFM 2984 isolated from oak limbs.</title>
        <authorList>
            <person name="Navarro D."/>
            <person name="Drula E."/>
            <person name="Chaduli D."/>
            <person name="Cazenave R."/>
            <person name="Ahrendt S."/>
            <person name="Wang J."/>
            <person name="Lipzen A."/>
            <person name="Daum C."/>
            <person name="Barry K."/>
            <person name="Grigoriev I.V."/>
            <person name="Favel A."/>
            <person name="Rosso M.N."/>
            <person name="Martin F."/>
        </authorList>
    </citation>
    <scope>NUCLEOTIDE SEQUENCE [LARGE SCALE GENOMIC DNA]</scope>
    <source>
        <strain evidence="10 11">CIRM-BRFM 2984</strain>
    </source>
</reference>
<dbReference type="AlphaFoldDB" id="A0AAW0AE01"/>
<feature type="region of interest" description="Disordered" evidence="7">
    <location>
        <begin position="431"/>
        <end position="450"/>
    </location>
</feature>
<dbReference type="SMART" id="SM00382">
    <property type="entry name" value="AAA"/>
    <property type="match status" value="2"/>
</dbReference>
<gene>
    <name evidence="10" type="ORF">R3P38DRAFT_3032160</name>
</gene>
<feature type="domain" description="AAA+ ATPase" evidence="8">
    <location>
        <begin position="522"/>
        <end position="666"/>
    </location>
</feature>
<dbReference type="InterPro" id="IPR003959">
    <property type="entry name" value="ATPase_AAA_core"/>
</dbReference>
<dbReference type="CDD" id="cd19499">
    <property type="entry name" value="RecA-like_ClpB_Hsp104-like"/>
    <property type="match status" value="1"/>
</dbReference>
<dbReference type="GO" id="GO:0043335">
    <property type="term" value="P:protein unfolding"/>
    <property type="evidence" value="ECO:0007669"/>
    <property type="project" value="TreeGrafter"/>
</dbReference>
<evidence type="ECO:0000256" key="4">
    <source>
        <dbReference type="ARBA" id="ARBA00022840"/>
    </source>
</evidence>
<dbReference type="FunFam" id="3.40.50.300:FF:000120">
    <property type="entry name" value="ATP-dependent chaperone ClpB"/>
    <property type="match status" value="1"/>
</dbReference>
<dbReference type="GO" id="GO:0005759">
    <property type="term" value="C:mitochondrial matrix"/>
    <property type="evidence" value="ECO:0007669"/>
    <property type="project" value="TreeGrafter"/>
</dbReference>
<dbReference type="Pfam" id="PF10431">
    <property type="entry name" value="ClpB_D2-small"/>
    <property type="match status" value="1"/>
</dbReference>
<accession>A0AAW0AE01</accession>
<dbReference type="CDD" id="cd00009">
    <property type="entry name" value="AAA"/>
    <property type="match status" value="1"/>
</dbReference>
<dbReference type="InterPro" id="IPR001270">
    <property type="entry name" value="ClpA/B"/>
</dbReference>
<evidence type="ECO:0000256" key="1">
    <source>
        <dbReference type="ARBA" id="ARBA00008675"/>
    </source>
</evidence>
<keyword evidence="2" id="KW-0677">Repeat</keyword>
<sequence>MEGEGLEKRRSQRDGVTEPKARCGGGRDEKNEETHHLGVALAVSRPNLLPGSKRFYSQPPPSGNSPFSFKFGPQHGKGDALKEYSVDLTEMARNGKLDPTIGRDEEIRRTIQILSRRTKSNPVLIGPPGVGKTAILEGLASRIVDKEVPESLQNKRVLAIDLAGIMAGSGIRGQFEEKFRSLIQDIEAEAGNVICFIDEVHTLFNLGKTEGSIDGGQMIKPALARGLQLVGATTPDEYRKTIGKDAALERRFQPVQIEEPTVESTISILRGLKPRYEMHHGIEISDASLVTAAVYSARYISDRFLPDKAIDLVDEAASSLRLAQESKPDELERLDRAVMTLQIELESLKKEADTFSVERRKAVEGEIKRKRGEAAKMLELWQKERARLTRTKKLKQQLEEAKHQLDVAQREGDFDKASRLRFSTIPDLVKQLPDSSSASKDGVADESPLSMLHERVTSDDIARVVARATGIPVQNLLKGEREKLVHMEDVLRRRVVGQEHAVTAVSDAVRISRAALQAPNRPAASFLLLGPTGVGKTELCKTLAGFLFNDEHRGLININMSEFHDRHTISRLIGAAPGYVGFEEGGQLTEAVRRKPYAVILLDELEKAHKDVAMILLQILDEGSVTDSQGRKVEFKNTIIRLTSNLGSNILAHPTACTEDGVVTPEARQQVLDLTAEYFPPELLNRLDTMLVFNKLSRQSILQVVDLRLQDVASRLKDRRITLDVDEAARNWLAQHGVVRTDVLFPLAQKMLRGTIREGDTVEIRVGEDTKALVIRENHSPDPEAAGSARTLEEVEDEEEN</sequence>
<dbReference type="PANTHER" id="PTHR11638">
    <property type="entry name" value="ATP-DEPENDENT CLP PROTEASE"/>
    <property type="match status" value="1"/>
</dbReference>
<dbReference type="InterPro" id="IPR050130">
    <property type="entry name" value="ClpA_ClpB"/>
</dbReference>
<evidence type="ECO:0000256" key="5">
    <source>
        <dbReference type="ARBA" id="ARBA00023186"/>
    </source>
</evidence>
<keyword evidence="3" id="KW-0547">Nucleotide-binding</keyword>
<dbReference type="FunFam" id="3.40.50.300:FF:000025">
    <property type="entry name" value="ATP-dependent Clp protease subunit"/>
    <property type="match status" value="1"/>
</dbReference>
<dbReference type="GO" id="GO:0042026">
    <property type="term" value="P:protein refolding"/>
    <property type="evidence" value="ECO:0007669"/>
    <property type="project" value="TreeGrafter"/>
</dbReference>
<dbReference type="Gene3D" id="3.40.50.300">
    <property type="entry name" value="P-loop containing nucleotide triphosphate hydrolases"/>
    <property type="match status" value="3"/>
</dbReference>
<evidence type="ECO:0000259" key="8">
    <source>
        <dbReference type="SMART" id="SM00382"/>
    </source>
</evidence>
<evidence type="ECO:0000259" key="9">
    <source>
        <dbReference type="SMART" id="SM01086"/>
    </source>
</evidence>
<dbReference type="InterPro" id="IPR027417">
    <property type="entry name" value="P-loop_NTPase"/>
</dbReference>
<keyword evidence="6" id="KW-0175">Coiled coil</keyword>
<evidence type="ECO:0000313" key="10">
    <source>
        <dbReference type="EMBL" id="KAK7007238.1"/>
    </source>
</evidence>